<dbReference type="InterPro" id="IPR036388">
    <property type="entry name" value="WH-like_DNA-bd_sf"/>
</dbReference>
<dbReference type="InterPro" id="IPR036390">
    <property type="entry name" value="WH_DNA-bd_sf"/>
</dbReference>
<protein>
    <submittedName>
        <fullName evidence="5">Winged helix-turn-helix transcriptional regulator</fullName>
    </submittedName>
</protein>
<evidence type="ECO:0000256" key="2">
    <source>
        <dbReference type="ARBA" id="ARBA00023125"/>
    </source>
</evidence>
<dbReference type="GO" id="GO:0003677">
    <property type="term" value="F:DNA binding"/>
    <property type="evidence" value="ECO:0007669"/>
    <property type="project" value="UniProtKB-KW"/>
</dbReference>
<dbReference type="Proteomes" id="UP001596328">
    <property type="component" value="Unassembled WGS sequence"/>
</dbReference>
<dbReference type="Gene3D" id="1.10.10.10">
    <property type="entry name" value="Winged helix-like DNA-binding domain superfamily/Winged helix DNA-binding domain"/>
    <property type="match status" value="1"/>
</dbReference>
<dbReference type="CDD" id="cd00090">
    <property type="entry name" value="HTH_ARSR"/>
    <property type="match status" value="1"/>
</dbReference>
<evidence type="ECO:0000259" key="4">
    <source>
        <dbReference type="PROSITE" id="PS51118"/>
    </source>
</evidence>
<feature type="domain" description="HTH hxlR-type" evidence="4">
    <location>
        <begin position="12"/>
        <end position="109"/>
    </location>
</feature>
<gene>
    <name evidence="5" type="ORF">ACFQE1_19400</name>
</gene>
<evidence type="ECO:0000256" key="1">
    <source>
        <dbReference type="ARBA" id="ARBA00023015"/>
    </source>
</evidence>
<dbReference type="Pfam" id="PF01638">
    <property type="entry name" value="HxlR"/>
    <property type="match status" value="1"/>
</dbReference>
<sequence>MPAQRDADDGPCSVVDSIAQIGSQWRLVVLHDLLDGEKRFNELKRSTGASSRTLSRVLDDLQERGFVDRRLEEDAPVATYYSLTAKGESLCPVFDEIERWADEWLETTPEEGATAPETAD</sequence>
<accession>A0ABD5S4C7</accession>
<reference evidence="5 6" key="1">
    <citation type="journal article" date="2019" name="Int. J. Syst. Evol. Microbiol.">
        <title>The Global Catalogue of Microorganisms (GCM) 10K type strain sequencing project: providing services to taxonomists for standard genome sequencing and annotation.</title>
        <authorList>
            <consortium name="The Broad Institute Genomics Platform"/>
            <consortium name="The Broad Institute Genome Sequencing Center for Infectious Disease"/>
            <person name="Wu L."/>
            <person name="Ma J."/>
        </authorList>
    </citation>
    <scope>NUCLEOTIDE SEQUENCE [LARGE SCALE GENOMIC DNA]</scope>
    <source>
        <strain evidence="5 6">NBRC 111368</strain>
    </source>
</reference>
<name>A0ABD5S4C7_9EURY</name>
<keyword evidence="3" id="KW-0804">Transcription</keyword>
<evidence type="ECO:0000313" key="5">
    <source>
        <dbReference type="EMBL" id="MFC6726489.1"/>
    </source>
</evidence>
<proteinExistence type="predicted"/>
<evidence type="ECO:0000313" key="6">
    <source>
        <dbReference type="Proteomes" id="UP001596328"/>
    </source>
</evidence>
<dbReference type="AlphaFoldDB" id="A0ABD5S4C7"/>
<dbReference type="InterPro" id="IPR011991">
    <property type="entry name" value="ArsR-like_HTH"/>
</dbReference>
<keyword evidence="1" id="KW-0805">Transcription regulation</keyword>
<dbReference type="InterPro" id="IPR002577">
    <property type="entry name" value="HTH_HxlR"/>
</dbReference>
<keyword evidence="6" id="KW-1185">Reference proteome</keyword>
<dbReference type="SUPFAM" id="SSF46785">
    <property type="entry name" value="Winged helix' DNA-binding domain"/>
    <property type="match status" value="1"/>
</dbReference>
<dbReference type="EMBL" id="JBHSWU010001153">
    <property type="protein sequence ID" value="MFC6726489.1"/>
    <property type="molecule type" value="Genomic_DNA"/>
</dbReference>
<dbReference type="PANTHER" id="PTHR33204:SF18">
    <property type="entry name" value="TRANSCRIPTIONAL REGULATORY PROTEIN"/>
    <property type="match status" value="1"/>
</dbReference>
<dbReference type="PROSITE" id="PS51118">
    <property type="entry name" value="HTH_HXLR"/>
    <property type="match status" value="1"/>
</dbReference>
<comment type="caution">
    <text evidence="5">The sequence shown here is derived from an EMBL/GenBank/DDBJ whole genome shotgun (WGS) entry which is preliminary data.</text>
</comment>
<keyword evidence="2" id="KW-0238">DNA-binding</keyword>
<dbReference type="PANTHER" id="PTHR33204">
    <property type="entry name" value="TRANSCRIPTIONAL REGULATOR, MARR FAMILY"/>
    <property type="match status" value="1"/>
</dbReference>
<evidence type="ECO:0000256" key="3">
    <source>
        <dbReference type="ARBA" id="ARBA00023163"/>
    </source>
</evidence>
<organism evidence="5 6">
    <name type="scientific">Halobium palmae</name>
    <dbReference type="NCBI Taxonomy" id="1776492"/>
    <lineage>
        <taxon>Archaea</taxon>
        <taxon>Methanobacteriati</taxon>
        <taxon>Methanobacteriota</taxon>
        <taxon>Stenosarchaea group</taxon>
        <taxon>Halobacteria</taxon>
        <taxon>Halobacteriales</taxon>
        <taxon>Haloferacaceae</taxon>
        <taxon>Halobium</taxon>
    </lineage>
</organism>